<dbReference type="OrthoDB" id="9781342at2"/>
<dbReference type="InterPro" id="IPR029055">
    <property type="entry name" value="Ntn_hydrolases_N"/>
</dbReference>
<evidence type="ECO:0000256" key="3">
    <source>
        <dbReference type="ARBA" id="ARBA00022801"/>
    </source>
</evidence>
<reference evidence="6 7" key="1">
    <citation type="submission" date="2012-09" db="EMBL/GenBank/DDBJ databases">
        <title>The Genome Sequence of Alloiococcus otitis ATCC 51267.</title>
        <authorList>
            <consortium name="The Broad Institute Genome Sequencing Platform"/>
            <person name="Earl A."/>
            <person name="Ward D."/>
            <person name="Feldgarden M."/>
            <person name="Gevers D."/>
            <person name="Huys G."/>
            <person name="Walker B."/>
            <person name="Young S.K."/>
            <person name="Zeng Q."/>
            <person name="Gargeya S."/>
            <person name="Fitzgerald M."/>
            <person name="Haas B."/>
            <person name="Abouelleil A."/>
            <person name="Alvarado L."/>
            <person name="Arachchi H.M."/>
            <person name="Berlin A.M."/>
            <person name="Chapman S.B."/>
            <person name="Goldberg J."/>
            <person name="Griggs A."/>
            <person name="Gujja S."/>
            <person name="Hansen M."/>
            <person name="Howarth C."/>
            <person name="Imamovic A."/>
            <person name="Larimer J."/>
            <person name="McCowen C."/>
            <person name="Montmayeur A."/>
            <person name="Murphy C."/>
            <person name="Neiman D."/>
            <person name="Pearson M."/>
            <person name="Priest M."/>
            <person name="Roberts A."/>
            <person name="Saif S."/>
            <person name="Shea T."/>
            <person name="Sisk P."/>
            <person name="Sykes S."/>
            <person name="Wortman J."/>
            <person name="Nusbaum C."/>
            <person name="Birren B."/>
        </authorList>
    </citation>
    <scope>NUCLEOTIDE SEQUENCE [LARGE SCALE GENOMIC DNA]</scope>
    <source>
        <strain evidence="6 7">ATCC 51267</strain>
    </source>
</reference>
<sequence>MKKIFTIALSIFLSCLLIACQPSGNSLDNYVDKEVNEQENKSSNLHYGISTSEKLATELGEWVLENGGTAADVLVASSFMLNVTESFGSGIGGSGGALVYDPDTEDYIFYDYMAQAGSQDNQIGIPGQLDGLWQIHQDHGKLPWEDLIEPAITVAEEGFTIGPKLSYKIATLGGQVEQFENFIDGEGQPLATGDRLIQSDLAESFREIQANGITPFYEGELGRQVAEAVGLNFEEFEDYQTREMDPIILELGDHRLIGAPAPFGSQMTLQMYRDMIDQGIRPLEERPNQFLDIYQRAYVDARNDGSQTIADPSFYDFDQEDYLAQSKVVSREERPSIVQFEEEPGSTTHLSIVDQEGMVISATQTLSNFWGSRVQVGGFFLNNSNRNFSDTGINSYEPHKRARTTSSPIIVDKDSEKYAIGSPGGGYIPQVLAYILLQHEQFNKDFDNLLTQQRFLVNRDGSIILDQSEVNQEDEVITELINGSGRNIIRERKATFYGFGSISIAGYDGEDYFAYGDVYREGYSLSN</sequence>
<name>K9ERQ6_9LACT</name>
<feature type="chain" id="PRO_5038979935" evidence="5">
    <location>
        <begin position="20"/>
        <end position="527"/>
    </location>
</feature>
<dbReference type="GO" id="GO:0016740">
    <property type="term" value="F:transferase activity"/>
    <property type="evidence" value="ECO:0007669"/>
    <property type="project" value="UniProtKB-KW"/>
</dbReference>
<dbReference type="HOGENOM" id="CLU_014813_0_3_9"/>
<keyword evidence="2 6" id="KW-0808">Transferase</keyword>
<evidence type="ECO:0000256" key="2">
    <source>
        <dbReference type="ARBA" id="ARBA00022679"/>
    </source>
</evidence>
<dbReference type="PANTHER" id="PTHR43199:SF1">
    <property type="entry name" value="GLUTATHIONE HYDROLASE PROENZYME"/>
    <property type="match status" value="1"/>
</dbReference>
<dbReference type="STRING" id="883081.HMPREF9698_00927"/>
<dbReference type="GO" id="GO:0016787">
    <property type="term" value="F:hydrolase activity"/>
    <property type="evidence" value="ECO:0007669"/>
    <property type="project" value="UniProtKB-KW"/>
</dbReference>
<evidence type="ECO:0000313" key="7">
    <source>
        <dbReference type="Proteomes" id="UP000009875"/>
    </source>
</evidence>
<dbReference type="Gene3D" id="3.60.20.40">
    <property type="match status" value="1"/>
</dbReference>
<dbReference type="AlphaFoldDB" id="K9ERQ6"/>
<organism evidence="6 7">
    <name type="scientific">Alloiococcus otitis ATCC 51267</name>
    <dbReference type="NCBI Taxonomy" id="883081"/>
    <lineage>
        <taxon>Bacteria</taxon>
        <taxon>Bacillati</taxon>
        <taxon>Bacillota</taxon>
        <taxon>Bacilli</taxon>
        <taxon>Lactobacillales</taxon>
        <taxon>Carnobacteriaceae</taxon>
        <taxon>Alloiococcus</taxon>
    </lineage>
</organism>
<evidence type="ECO:0000256" key="1">
    <source>
        <dbReference type="ARBA" id="ARBA00009381"/>
    </source>
</evidence>
<dbReference type="InterPro" id="IPR051792">
    <property type="entry name" value="GGT_bact"/>
</dbReference>
<evidence type="ECO:0000313" key="6">
    <source>
        <dbReference type="EMBL" id="EKU93632.1"/>
    </source>
</evidence>
<keyword evidence="4" id="KW-0865">Zymogen</keyword>
<protein>
    <submittedName>
        <fullName evidence="6">Gamma-glutamyltransferase</fullName>
    </submittedName>
</protein>
<dbReference type="eggNOG" id="COG0405">
    <property type="taxonomic scope" value="Bacteria"/>
</dbReference>
<keyword evidence="5" id="KW-0732">Signal</keyword>
<proteinExistence type="inferred from homology"/>
<dbReference type="PRINTS" id="PR01210">
    <property type="entry name" value="GGTRANSPTASE"/>
</dbReference>
<dbReference type="EMBL" id="AGXA01000018">
    <property type="protein sequence ID" value="EKU93632.1"/>
    <property type="molecule type" value="Genomic_DNA"/>
</dbReference>
<gene>
    <name evidence="6" type="ORF">HMPREF9698_00927</name>
</gene>
<keyword evidence="7" id="KW-1185">Reference proteome</keyword>
<dbReference type="Proteomes" id="UP000009875">
    <property type="component" value="Unassembled WGS sequence"/>
</dbReference>
<dbReference type="PANTHER" id="PTHR43199">
    <property type="entry name" value="GLUTATHIONE HYDROLASE"/>
    <property type="match status" value="1"/>
</dbReference>
<dbReference type="InterPro" id="IPR043137">
    <property type="entry name" value="GGT_ssub_C"/>
</dbReference>
<dbReference type="SUPFAM" id="SSF56235">
    <property type="entry name" value="N-terminal nucleophile aminohydrolases (Ntn hydrolases)"/>
    <property type="match status" value="1"/>
</dbReference>
<dbReference type="PROSITE" id="PS51257">
    <property type="entry name" value="PROKAR_LIPOPROTEIN"/>
    <property type="match status" value="1"/>
</dbReference>
<accession>K9ERQ6</accession>
<evidence type="ECO:0000256" key="5">
    <source>
        <dbReference type="SAM" id="SignalP"/>
    </source>
</evidence>
<feature type="signal peptide" evidence="5">
    <location>
        <begin position="1"/>
        <end position="19"/>
    </location>
</feature>
<comment type="similarity">
    <text evidence="1">Belongs to the gamma-glutamyltransferase family.</text>
</comment>
<dbReference type="Pfam" id="PF01019">
    <property type="entry name" value="G_glu_transpept"/>
    <property type="match status" value="2"/>
</dbReference>
<keyword evidence="3" id="KW-0378">Hydrolase</keyword>
<evidence type="ECO:0000256" key="4">
    <source>
        <dbReference type="ARBA" id="ARBA00023145"/>
    </source>
</evidence>
<comment type="caution">
    <text evidence="6">The sequence shown here is derived from an EMBL/GenBank/DDBJ whole genome shotgun (WGS) entry which is preliminary data.</text>
</comment>
<dbReference type="RefSeq" id="WP_003777855.1">
    <property type="nucleotide sequence ID" value="NZ_JH992958.1"/>
</dbReference>